<dbReference type="eggNOG" id="COG1073">
    <property type="taxonomic scope" value="Bacteria"/>
</dbReference>
<dbReference type="InterPro" id="IPR029058">
    <property type="entry name" value="AB_hydrolase_fold"/>
</dbReference>
<organism evidence="1 2">
    <name type="scientific">Gordonia bronchialis (strain ATCC 25592 / DSM 43247 / BCRC 13721 / JCM 3198 / KCTC 3076 / NBRC 16047 / NCTC 10667)</name>
    <name type="common">Rhodococcus bronchialis</name>
    <dbReference type="NCBI Taxonomy" id="526226"/>
    <lineage>
        <taxon>Bacteria</taxon>
        <taxon>Bacillati</taxon>
        <taxon>Actinomycetota</taxon>
        <taxon>Actinomycetes</taxon>
        <taxon>Mycobacteriales</taxon>
        <taxon>Gordoniaceae</taxon>
        <taxon>Gordonia</taxon>
    </lineage>
</organism>
<dbReference type="HOGENOM" id="CLU_1358833_0_0_11"/>
<protein>
    <submittedName>
        <fullName evidence="1">Exported lipase</fullName>
    </submittedName>
</protein>
<dbReference type="AlphaFoldDB" id="D0LDP1"/>
<proteinExistence type="predicted"/>
<dbReference type="Gene3D" id="3.40.50.1820">
    <property type="entry name" value="alpha/beta hydrolase"/>
    <property type="match status" value="1"/>
</dbReference>
<reference evidence="2" key="1">
    <citation type="submission" date="2009-10" db="EMBL/GenBank/DDBJ databases">
        <title>The complete chromosome of Gordonia bronchialis DSM 43247.</title>
        <authorList>
            <consortium name="US DOE Joint Genome Institute (JGI-PGF)"/>
            <person name="Lucas S."/>
            <person name="Copeland A."/>
            <person name="Lapidus A."/>
            <person name="Glavina del Rio T."/>
            <person name="Dalin E."/>
            <person name="Tice H."/>
            <person name="Bruce D."/>
            <person name="Goodwin L."/>
            <person name="Pitluck S."/>
            <person name="Kyrpides N."/>
            <person name="Mavromatis K."/>
            <person name="Ivanova N."/>
            <person name="Ovchinnikova G."/>
            <person name="Saunders E."/>
            <person name="Brettin T."/>
            <person name="Detter J.C."/>
            <person name="Han C."/>
            <person name="Larimer F."/>
            <person name="Land M."/>
            <person name="Hauser L."/>
            <person name="Markowitz V."/>
            <person name="Cheng J.-F."/>
            <person name="Hugenholtz P."/>
            <person name="Woyke T."/>
            <person name="Wu D."/>
            <person name="Jando M."/>
            <person name="Schneider S."/>
            <person name="Goeker M."/>
            <person name="Klenk H.-P."/>
            <person name="Eisen J.A."/>
        </authorList>
    </citation>
    <scope>NUCLEOTIDE SEQUENCE [LARGE SCALE GENOMIC DNA]</scope>
    <source>
        <strain evidence="2">ATCC 25592 / DSM 43247 / BCRC 13721 / JCM 3198 / KCTC 3076 / NBRC 16047 / NCTC 10667</strain>
    </source>
</reference>
<accession>D0LDP1</accession>
<dbReference type="KEGG" id="gbr:Gbro_2422"/>
<evidence type="ECO:0000313" key="1">
    <source>
        <dbReference type="EMBL" id="ACY21664.1"/>
    </source>
</evidence>
<name>D0LDP1_GORB4</name>
<dbReference type="STRING" id="526226.Gbro_2422"/>
<dbReference type="EMBL" id="CP001802">
    <property type="protein sequence ID" value="ACY21664.1"/>
    <property type="molecule type" value="Genomic_DNA"/>
</dbReference>
<keyword evidence="2" id="KW-1185">Reference proteome</keyword>
<dbReference type="Proteomes" id="UP000001219">
    <property type="component" value="Chromosome"/>
</dbReference>
<reference evidence="1 2" key="2">
    <citation type="journal article" date="2010" name="Stand. Genomic Sci.">
        <title>Complete genome sequence of Gordonia bronchialis type strain (3410).</title>
        <authorList>
            <person name="Ivanova N."/>
            <person name="Sikorski J."/>
            <person name="Jando M."/>
            <person name="Lapidus A."/>
            <person name="Nolan M."/>
            <person name="Lucas S."/>
            <person name="Del Rio T.G."/>
            <person name="Tice H."/>
            <person name="Copeland A."/>
            <person name="Cheng J.F."/>
            <person name="Chen F."/>
            <person name="Bruce D."/>
            <person name="Goodwin L."/>
            <person name="Pitluck S."/>
            <person name="Mavromatis K."/>
            <person name="Ovchinnikova G."/>
            <person name="Pati A."/>
            <person name="Chen A."/>
            <person name="Palaniappan K."/>
            <person name="Land M."/>
            <person name="Hauser L."/>
            <person name="Chang Y.J."/>
            <person name="Jeffries C.D."/>
            <person name="Chain P."/>
            <person name="Saunders E."/>
            <person name="Han C."/>
            <person name="Detter J.C."/>
            <person name="Brettin T."/>
            <person name="Rohde M."/>
            <person name="Goker M."/>
            <person name="Bristow J."/>
            <person name="Eisen J.A."/>
            <person name="Markowitz V."/>
            <person name="Hugenholtz P."/>
            <person name="Klenk H.P."/>
            <person name="Kyrpides N.C."/>
        </authorList>
    </citation>
    <scope>NUCLEOTIDE SEQUENCE [LARGE SCALE GENOMIC DNA]</scope>
    <source>
        <strain evidence="2">ATCC 25592 / DSM 43247 / BCRC 13721 / JCM 3198 / KCTC 3076 / NBRC 16047 / NCTC 10667</strain>
    </source>
</reference>
<sequence>MSGGVMRTGLRVGVSVLAVFAIVLATVATTMSAPVAAAPGRAGDLVSVTDITDRPDAKVKGAGKVYLITYLSPDHTGKLIAVRGTVMVPAKPRTGGWRIVGYADGTAGLGDQCTVTDRMGHEGRYDNWIGPWLRDGYIIAATEYAGVGSPGVIVALVEPRLSGRVGERRPSRTAGRVAAFSFRWLSRDGRAKRDRRASKPQ</sequence>
<gene>
    <name evidence="1" type="ordered locus">Gbro_2422</name>
</gene>
<evidence type="ECO:0000313" key="2">
    <source>
        <dbReference type="Proteomes" id="UP000001219"/>
    </source>
</evidence>